<keyword evidence="3" id="KW-1185">Reference proteome</keyword>
<dbReference type="EMBL" id="PJCJ01000001">
    <property type="protein sequence ID" value="PLV16913.1"/>
    <property type="molecule type" value="Genomic_DNA"/>
</dbReference>
<protein>
    <submittedName>
        <fullName evidence="2">Uncharacterized protein</fullName>
    </submittedName>
</protein>
<proteinExistence type="predicted"/>
<reference evidence="2 3" key="1">
    <citation type="submission" date="2017-12" db="EMBL/GenBank/DDBJ databases">
        <title>Detection of the carbapenemase gene blaVIM-5 in members of the Pseudomonas putida group isolated from polluted Nigerian wetlands.</title>
        <authorList>
            <person name="Adelowo O."/>
            <person name="Vollmers J."/>
            <person name="Maeusezahl I."/>
            <person name="Kaster A.-K."/>
            <person name="Mueller J.A."/>
        </authorList>
    </citation>
    <scope>NUCLEOTIDE SEQUENCE [LARGE SCALE GENOMIC DNA]</scope>
    <source>
        <strain evidence="2 3">MR69</strain>
    </source>
</reference>
<accession>A0ABX4U717</accession>
<gene>
    <name evidence="2" type="ORF">CXG47_01865</name>
</gene>
<evidence type="ECO:0000256" key="1">
    <source>
        <dbReference type="SAM" id="MobiDB-lite"/>
    </source>
</evidence>
<organism evidence="2 3">
    <name type="scientific">Pseudomonas plecoglossicida</name>
    <dbReference type="NCBI Taxonomy" id="70775"/>
    <lineage>
        <taxon>Bacteria</taxon>
        <taxon>Pseudomonadati</taxon>
        <taxon>Pseudomonadota</taxon>
        <taxon>Gammaproteobacteria</taxon>
        <taxon>Pseudomonadales</taxon>
        <taxon>Pseudomonadaceae</taxon>
        <taxon>Pseudomonas</taxon>
    </lineage>
</organism>
<feature type="region of interest" description="Disordered" evidence="1">
    <location>
        <begin position="51"/>
        <end position="73"/>
    </location>
</feature>
<evidence type="ECO:0000313" key="2">
    <source>
        <dbReference type="EMBL" id="PLV16913.1"/>
    </source>
</evidence>
<dbReference type="Proteomes" id="UP000234744">
    <property type="component" value="Unassembled WGS sequence"/>
</dbReference>
<name>A0ABX4U717_PSEDL</name>
<sequence>MVWRRRSSERPWGRFAPHRDTRPLLQGNAIPCRSGLVSRWAARQPQRFQPEFTCAKGSQTLKNHHQSDENRHN</sequence>
<comment type="caution">
    <text evidence="2">The sequence shown here is derived from an EMBL/GenBank/DDBJ whole genome shotgun (WGS) entry which is preliminary data.</text>
</comment>
<evidence type="ECO:0000313" key="3">
    <source>
        <dbReference type="Proteomes" id="UP000234744"/>
    </source>
</evidence>